<sequence>MPRLAPRLPLPVPVPWVMSDDPVIVRHDLVPGEPLEHPTAAHGHTLGFFLRALHDCPVDDAIRHGLKTSADAAGEHAEIVDRFRAQVVPMMPAEHRNAGLALLDEVGEWTGDTVVHGDLGPEHVLTSEGAITGVIDFGDAHAGDAAIDLAWALNGTLPAFAEALGAAYGVTDSQRERALAWHRLGPWYEVTYGLDTNDSDTVHNGLDGLVRRLFS</sequence>
<accession>A0A4R2JUE1</accession>
<evidence type="ECO:0000313" key="3">
    <source>
        <dbReference type="Proteomes" id="UP000295680"/>
    </source>
</evidence>
<dbReference type="Proteomes" id="UP000295680">
    <property type="component" value="Unassembled WGS sequence"/>
</dbReference>
<reference evidence="2 3" key="1">
    <citation type="submission" date="2019-03" db="EMBL/GenBank/DDBJ databases">
        <title>Genomic Encyclopedia of Type Strains, Phase IV (KMG-IV): sequencing the most valuable type-strain genomes for metagenomic binning, comparative biology and taxonomic classification.</title>
        <authorList>
            <person name="Goeker M."/>
        </authorList>
    </citation>
    <scope>NUCLEOTIDE SEQUENCE [LARGE SCALE GENOMIC DNA]</scope>
    <source>
        <strain evidence="2 3">DSM 45934</strain>
    </source>
</reference>
<organism evidence="2 3">
    <name type="scientific">Actinocrispum wychmicini</name>
    <dbReference type="NCBI Taxonomy" id="1213861"/>
    <lineage>
        <taxon>Bacteria</taxon>
        <taxon>Bacillati</taxon>
        <taxon>Actinomycetota</taxon>
        <taxon>Actinomycetes</taxon>
        <taxon>Pseudonocardiales</taxon>
        <taxon>Pseudonocardiaceae</taxon>
        <taxon>Actinocrispum</taxon>
    </lineage>
</organism>
<feature type="domain" description="Aminoglycoside phosphotransferase" evidence="1">
    <location>
        <begin position="2"/>
        <end position="178"/>
    </location>
</feature>
<keyword evidence="3" id="KW-1185">Reference proteome</keyword>
<proteinExistence type="predicted"/>
<dbReference type="SUPFAM" id="SSF56112">
    <property type="entry name" value="Protein kinase-like (PK-like)"/>
    <property type="match status" value="1"/>
</dbReference>
<keyword evidence="2" id="KW-0808">Transferase</keyword>
<dbReference type="AlphaFoldDB" id="A0A4R2JUE1"/>
<dbReference type="InterPro" id="IPR002575">
    <property type="entry name" value="Aminoglycoside_PTrfase"/>
</dbReference>
<protein>
    <submittedName>
        <fullName evidence="2">Aminoglycoside phosphotransferase</fullName>
    </submittedName>
</protein>
<evidence type="ECO:0000313" key="2">
    <source>
        <dbReference type="EMBL" id="TCO60886.1"/>
    </source>
</evidence>
<name>A0A4R2JUE1_9PSEU</name>
<comment type="caution">
    <text evidence="2">The sequence shown here is derived from an EMBL/GenBank/DDBJ whole genome shotgun (WGS) entry which is preliminary data.</text>
</comment>
<dbReference type="Pfam" id="PF01636">
    <property type="entry name" value="APH"/>
    <property type="match status" value="1"/>
</dbReference>
<evidence type="ECO:0000259" key="1">
    <source>
        <dbReference type="Pfam" id="PF01636"/>
    </source>
</evidence>
<dbReference type="InterPro" id="IPR011009">
    <property type="entry name" value="Kinase-like_dom_sf"/>
</dbReference>
<dbReference type="Gene3D" id="3.90.1200.10">
    <property type="match status" value="1"/>
</dbReference>
<dbReference type="GO" id="GO:0016740">
    <property type="term" value="F:transferase activity"/>
    <property type="evidence" value="ECO:0007669"/>
    <property type="project" value="UniProtKB-KW"/>
</dbReference>
<dbReference type="EMBL" id="SLWS01000003">
    <property type="protein sequence ID" value="TCO60886.1"/>
    <property type="molecule type" value="Genomic_DNA"/>
</dbReference>
<gene>
    <name evidence="2" type="ORF">EV192_103468</name>
</gene>